<dbReference type="Gene3D" id="2.10.25.10">
    <property type="entry name" value="Laminin"/>
    <property type="match status" value="3"/>
</dbReference>
<keyword evidence="8" id="KW-1185">Reference proteome</keyword>
<dbReference type="PROSITE" id="PS01186">
    <property type="entry name" value="EGF_2"/>
    <property type="match status" value="2"/>
</dbReference>
<reference evidence="7" key="2">
    <citation type="submission" date="2020-06" db="EMBL/GenBank/DDBJ databases">
        <authorList>
            <person name="Sheffer M."/>
        </authorList>
    </citation>
    <scope>NUCLEOTIDE SEQUENCE</scope>
</reference>
<protein>
    <submittedName>
        <fullName evidence="7">Matrilin-2 like protein</fullName>
    </submittedName>
</protein>
<comment type="caution">
    <text evidence="4">Lacks conserved residue(s) required for the propagation of feature annotation.</text>
</comment>
<reference evidence="7" key="1">
    <citation type="journal article" date="2020" name="bioRxiv">
        <title>Chromosome-level reference genome of the European wasp spider Argiope bruennichi: a resource for studies on range expansion and evolutionary adaptation.</title>
        <authorList>
            <person name="Sheffer M.M."/>
            <person name="Hoppe A."/>
            <person name="Krehenwinkel H."/>
            <person name="Uhl G."/>
            <person name="Kuss A.W."/>
            <person name="Jensen L."/>
            <person name="Jensen C."/>
            <person name="Gillespie R.G."/>
            <person name="Hoff K.J."/>
            <person name="Prost S."/>
        </authorList>
    </citation>
    <scope>NUCLEOTIDE SEQUENCE</scope>
</reference>
<dbReference type="SUPFAM" id="SSF57184">
    <property type="entry name" value="Growth factor receptor domain"/>
    <property type="match status" value="1"/>
</dbReference>
<feature type="transmembrane region" description="Helical" evidence="5">
    <location>
        <begin position="687"/>
        <end position="707"/>
    </location>
</feature>
<dbReference type="InterPro" id="IPR000742">
    <property type="entry name" value="EGF"/>
</dbReference>
<evidence type="ECO:0000256" key="4">
    <source>
        <dbReference type="PROSITE-ProRule" id="PRU00076"/>
    </source>
</evidence>
<keyword evidence="5" id="KW-0812">Transmembrane</keyword>
<dbReference type="InterPro" id="IPR018097">
    <property type="entry name" value="EGF_Ca-bd_CS"/>
</dbReference>
<dbReference type="InterPro" id="IPR009030">
    <property type="entry name" value="Growth_fac_rcpt_cys_sf"/>
</dbReference>
<dbReference type="SMART" id="SM00181">
    <property type="entry name" value="EGF"/>
    <property type="match status" value="12"/>
</dbReference>
<dbReference type="CDD" id="cd00054">
    <property type="entry name" value="EGF_CA"/>
    <property type="match status" value="2"/>
</dbReference>
<dbReference type="InterPro" id="IPR001881">
    <property type="entry name" value="EGF-like_Ca-bd_dom"/>
</dbReference>
<gene>
    <name evidence="7" type="ORF">HNY73_014463</name>
</gene>
<dbReference type="GO" id="GO:0005509">
    <property type="term" value="F:calcium ion binding"/>
    <property type="evidence" value="ECO:0007669"/>
    <property type="project" value="InterPro"/>
</dbReference>
<dbReference type="PROSITE" id="PS00022">
    <property type="entry name" value="EGF_1"/>
    <property type="match status" value="2"/>
</dbReference>
<feature type="disulfide bond" evidence="4">
    <location>
        <begin position="662"/>
        <end position="671"/>
    </location>
</feature>
<dbReference type="InterPro" id="IPR000152">
    <property type="entry name" value="EGF-type_Asp/Asn_hydroxyl_site"/>
</dbReference>
<organism evidence="7 8">
    <name type="scientific">Argiope bruennichi</name>
    <name type="common">Wasp spider</name>
    <name type="synonym">Aranea bruennichi</name>
    <dbReference type="NCBI Taxonomy" id="94029"/>
    <lineage>
        <taxon>Eukaryota</taxon>
        <taxon>Metazoa</taxon>
        <taxon>Ecdysozoa</taxon>
        <taxon>Arthropoda</taxon>
        <taxon>Chelicerata</taxon>
        <taxon>Arachnida</taxon>
        <taxon>Araneae</taxon>
        <taxon>Araneomorphae</taxon>
        <taxon>Entelegynae</taxon>
        <taxon>Araneoidea</taxon>
        <taxon>Araneidae</taxon>
        <taxon>Argiope</taxon>
    </lineage>
</organism>
<dbReference type="PANTHER" id="PTHR24033:SF151">
    <property type="entry name" value="NOTCH 2"/>
    <property type="match status" value="1"/>
</dbReference>
<dbReference type="EMBL" id="JABXBU010002072">
    <property type="protein sequence ID" value="KAF8777634.1"/>
    <property type="molecule type" value="Genomic_DNA"/>
</dbReference>
<dbReference type="Pfam" id="PF00008">
    <property type="entry name" value="EGF"/>
    <property type="match status" value="1"/>
</dbReference>
<name>A0A8T0EQS5_ARGBR</name>
<dbReference type="Gene3D" id="2.90.20.10">
    <property type="entry name" value="Plasmodium vivax P25 domain"/>
    <property type="match status" value="1"/>
</dbReference>
<dbReference type="AlphaFoldDB" id="A0A8T0EQS5"/>
<keyword evidence="3 4" id="KW-1015">Disulfide bond</keyword>
<accession>A0A8T0EQS5</accession>
<dbReference type="InterPro" id="IPR051830">
    <property type="entry name" value="NOTCH_homolog"/>
</dbReference>
<keyword evidence="5" id="KW-0472">Membrane</keyword>
<dbReference type="PANTHER" id="PTHR24033">
    <property type="entry name" value="EGF-LIKE DOMAIN-CONTAINING PROTEIN"/>
    <property type="match status" value="1"/>
</dbReference>
<feature type="domain" description="EGF-like" evidence="6">
    <location>
        <begin position="33"/>
        <end position="69"/>
    </location>
</feature>
<evidence type="ECO:0000259" key="6">
    <source>
        <dbReference type="PROSITE" id="PS50026"/>
    </source>
</evidence>
<evidence type="ECO:0000256" key="3">
    <source>
        <dbReference type="ARBA" id="ARBA00023157"/>
    </source>
</evidence>
<evidence type="ECO:0000256" key="5">
    <source>
        <dbReference type="SAM" id="Phobius"/>
    </source>
</evidence>
<feature type="disulfide bond" evidence="4">
    <location>
        <begin position="641"/>
        <end position="651"/>
    </location>
</feature>
<feature type="domain" description="EGF-like" evidence="6">
    <location>
        <begin position="592"/>
        <end position="631"/>
    </location>
</feature>
<dbReference type="SUPFAM" id="SSF57196">
    <property type="entry name" value="EGF/Laminin"/>
    <property type="match status" value="3"/>
</dbReference>
<keyword evidence="5" id="KW-1133">Transmembrane helix</keyword>
<evidence type="ECO:0000313" key="7">
    <source>
        <dbReference type="EMBL" id="KAF8777634.1"/>
    </source>
</evidence>
<feature type="disulfide bond" evidence="4">
    <location>
        <begin position="59"/>
        <end position="68"/>
    </location>
</feature>
<sequence>MTYEPTLITNVRNASETTLVAFTTPSTTVTTKKPGVCDINPCQNGGTCKEENGIAKCVCPSPYTGENCTDTNWCTEGEGKELCEGGGCTFDLQAKLGRCTCAENQYYNYERKQCEVVDLCPFMAIKCNEANKEVCKNGACQCKEDFILSGKKCVPNFCALHPCGENEECEDIESDPGYVKCKCKKGYIFNGEYCMEGNVCSIPSILKCQQMCDIDTESCACYPGFTLQPDSRTCVRENTTELCSVNCGVGDCVEIGGNDTCLCPPTHVFNGSTCVDLCTANQIPEGLCPGNACVVDKKLVFKCKCVGKYTYDDTGFTCRKKFMCTEGAGKEICKKRNAICMEDFDHPDGFLCECGKGLGMDTDGTCKRKCDLDSQKKECSRKGAICDMDGYEALCRCPPLLTLGPDGRCSDLVNASYNGELLLSLERYSTKKLLSPASHAGTQDGSIDMNAIRQDLRASMHVLYGKKYQFADVWNCSIVNKKLKCLIELRFQSDPHDQVKLIFDSNSCLSVDKDTCFIPPKLLIDKDSQKTGTLAETDPCLEIISKDYCGRDTECKRKQGLSFECACSEGLESFSSYKPLSDPNTLIHQCQDIDECKQKTACPNTTTCFNIYKSYQCMCLKGFKPPAENSDLKRSGCIDICNPNPCKHGKCEIIGDVYGCKCDTDYTGFDCNEVLYNTAGKEGMKTALIILSVLVVPLILLSVYMMYQYRILKKRSFKSNYFDDQSSTINLQPMRSHEE</sequence>
<dbReference type="SMART" id="SM00179">
    <property type="entry name" value="EGF_CA"/>
    <property type="match status" value="3"/>
</dbReference>
<dbReference type="PROSITE" id="PS50026">
    <property type="entry name" value="EGF_3"/>
    <property type="match status" value="4"/>
</dbReference>
<dbReference type="PROSITE" id="PS01187">
    <property type="entry name" value="EGF_CA"/>
    <property type="match status" value="1"/>
</dbReference>
<dbReference type="Pfam" id="PF07645">
    <property type="entry name" value="EGF_CA"/>
    <property type="match status" value="1"/>
</dbReference>
<feature type="domain" description="EGF-like" evidence="6">
    <location>
        <begin position="638"/>
        <end position="672"/>
    </location>
</feature>
<evidence type="ECO:0000256" key="2">
    <source>
        <dbReference type="ARBA" id="ARBA00022737"/>
    </source>
</evidence>
<feature type="domain" description="EGF-like" evidence="6">
    <location>
        <begin position="154"/>
        <end position="195"/>
    </location>
</feature>
<keyword evidence="1 4" id="KW-0245">EGF-like domain</keyword>
<dbReference type="Proteomes" id="UP000807504">
    <property type="component" value="Unassembled WGS sequence"/>
</dbReference>
<comment type="caution">
    <text evidence="7">The sequence shown here is derived from an EMBL/GenBank/DDBJ whole genome shotgun (WGS) entry which is preliminary data.</text>
</comment>
<dbReference type="PROSITE" id="PS00010">
    <property type="entry name" value="ASX_HYDROXYL"/>
    <property type="match status" value="1"/>
</dbReference>
<keyword evidence="2" id="KW-0677">Repeat</keyword>
<proteinExistence type="predicted"/>
<dbReference type="InterPro" id="IPR049883">
    <property type="entry name" value="NOTCH1_EGF-like"/>
</dbReference>
<evidence type="ECO:0000313" key="8">
    <source>
        <dbReference type="Proteomes" id="UP000807504"/>
    </source>
</evidence>
<evidence type="ECO:0000256" key="1">
    <source>
        <dbReference type="ARBA" id="ARBA00022536"/>
    </source>
</evidence>